<gene>
    <name evidence="5" type="ORF">FNV43_RR16650</name>
</gene>
<evidence type="ECO:0000313" key="6">
    <source>
        <dbReference type="Proteomes" id="UP000796880"/>
    </source>
</evidence>
<comment type="subcellular location">
    <subcellularLocation>
        <location evidence="1">Membrane</location>
    </subcellularLocation>
</comment>
<evidence type="ECO:0000256" key="2">
    <source>
        <dbReference type="ARBA" id="ARBA00023136"/>
    </source>
</evidence>
<evidence type="ECO:0000313" key="5">
    <source>
        <dbReference type="EMBL" id="KAF3442733.1"/>
    </source>
</evidence>
<dbReference type="PANTHER" id="PTHR31415:SF4">
    <property type="entry name" value="NDR1_HIN1-LIKE PROTEIN 3"/>
    <property type="match status" value="1"/>
</dbReference>
<dbReference type="AlphaFoldDB" id="A0A8K0MDP4"/>
<evidence type="ECO:0000256" key="3">
    <source>
        <dbReference type="SAM" id="MobiDB-lite"/>
    </source>
</evidence>
<evidence type="ECO:0000256" key="4">
    <source>
        <dbReference type="SAM" id="Phobius"/>
    </source>
</evidence>
<proteinExistence type="predicted"/>
<feature type="transmembrane region" description="Helical" evidence="4">
    <location>
        <begin position="33"/>
        <end position="63"/>
    </location>
</feature>
<dbReference type="GO" id="GO:0098542">
    <property type="term" value="P:defense response to other organism"/>
    <property type="evidence" value="ECO:0007669"/>
    <property type="project" value="InterPro"/>
</dbReference>
<dbReference type="Proteomes" id="UP000796880">
    <property type="component" value="Unassembled WGS sequence"/>
</dbReference>
<evidence type="ECO:0008006" key="7">
    <source>
        <dbReference type="Google" id="ProtNLM"/>
    </source>
</evidence>
<keyword evidence="4" id="KW-1133">Transmembrane helix</keyword>
<protein>
    <recommendedName>
        <fullName evidence="7">Late embryogenesis abundant protein LEA-2 subgroup domain-containing protein</fullName>
    </recommendedName>
</protein>
<keyword evidence="4" id="KW-0812">Transmembrane</keyword>
<dbReference type="OrthoDB" id="1889094at2759"/>
<dbReference type="EMBL" id="VOIH02000007">
    <property type="protein sequence ID" value="KAF3442733.1"/>
    <property type="molecule type" value="Genomic_DNA"/>
</dbReference>
<name>A0A8K0MDP4_9ROSA</name>
<keyword evidence="6" id="KW-1185">Reference proteome</keyword>
<sequence>MADKQGLTGAYYGPSIPPPQQAKYRRSRRDRGCFCCLLSLFFKILIVIIILVAIALFVFWIIVRPQMMKFHITDAKLTEFNLTADNKLHYNLALNFTIRNPNKKLGMYQDNIDGRAYYEDVRFTTKVLTYVGLLKKKTTQEHGLVFQGQQLVLLNNNEIAEFNKQKNAEVFDINVKFNLRMRWRLGDYISGNFKPKVRCGTLKVPLITNGVSTATFQSKKCRVRYF</sequence>
<organism evidence="5 6">
    <name type="scientific">Rhamnella rubrinervis</name>
    <dbReference type="NCBI Taxonomy" id="2594499"/>
    <lineage>
        <taxon>Eukaryota</taxon>
        <taxon>Viridiplantae</taxon>
        <taxon>Streptophyta</taxon>
        <taxon>Embryophyta</taxon>
        <taxon>Tracheophyta</taxon>
        <taxon>Spermatophyta</taxon>
        <taxon>Magnoliopsida</taxon>
        <taxon>eudicotyledons</taxon>
        <taxon>Gunneridae</taxon>
        <taxon>Pentapetalae</taxon>
        <taxon>rosids</taxon>
        <taxon>fabids</taxon>
        <taxon>Rosales</taxon>
        <taxon>Rhamnaceae</taxon>
        <taxon>rhamnoid group</taxon>
        <taxon>Rhamneae</taxon>
        <taxon>Rhamnella</taxon>
    </lineage>
</organism>
<comment type="caution">
    <text evidence="5">The sequence shown here is derived from an EMBL/GenBank/DDBJ whole genome shotgun (WGS) entry which is preliminary data.</text>
</comment>
<accession>A0A8K0MDP4</accession>
<dbReference type="GO" id="GO:0005886">
    <property type="term" value="C:plasma membrane"/>
    <property type="evidence" value="ECO:0007669"/>
    <property type="project" value="TreeGrafter"/>
</dbReference>
<dbReference type="InterPro" id="IPR044839">
    <property type="entry name" value="NDR1-like"/>
</dbReference>
<dbReference type="GO" id="GO:0009506">
    <property type="term" value="C:plasmodesma"/>
    <property type="evidence" value="ECO:0007669"/>
    <property type="project" value="TreeGrafter"/>
</dbReference>
<feature type="region of interest" description="Disordered" evidence="3">
    <location>
        <begin position="1"/>
        <end position="22"/>
    </location>
</feature>
<dbReference type="PANTHER" id="PTHR31415">
    <property type="entry name" value="OS05G0367900 PROTEIN"/>
    <property type="match status" value="1"/>
</dbReference>
<reference evidence="5" key="1">
    <citation type="submission" date="2020-03" db="EMBL/GenBank/DDBJ databases">
        <title>A high-quality chromosome-level genome assembly of a woody plant with both climbing and erect habits, Rhamnella rubrinervis.</title>
        <authorList>
            <person name="Lu Z."/>
            <person name="Yang Y."/>
            <person name="Zhu X."/>
            <person name="Sun Y."/>
        </authorList>
    </citation>
    <scope>NUCLEOTIDE SEQUENCE</scope>
    <source>
        <strain evidence="5">BYM</strain>
        <tissue evidence="5">Leaf</tissue>
    </source>
</reference>
<keyword evidence="2 4" id="KW-0472">Membrane</keyword>
<evidence type="ECO:0000256" key="1">
    <source>
        <dbReference type="ARBA" id="ARBA00004370"/>
    </source>
</evidence>